<gene>
    <name evidence="8" type="ORF">FCM35_KLT18768</name>
</gene>
<evidence type="ECO:0000259" key="6">
    <source>
        <dbReference type="PROSITE" id="PS51192"/>
    </source>
</evidence>
<accession>A0A833R7S0</accession>
<dbReference type="PROSITE" id="PS51194">
    <property type="entry name" value="HELICASE_CTER"/>
    <property type="match status" value="1"/>
</dbReference>
<reference evidence="8" key="1">
    <citation type="submission" date="2020-01" db="EMBL/GenBank/DDBJ databases">
        <title>Genome sequence of Kobresia littledalei, the first chromosome-level genome in the family Cyperaceae.</title>
        <authorList>
            <person name="Qu G."/>
        </authorList>
    </citation>
    <scope>NUCLEOTIDE SEQUENCE</scope>
    <source>
        <strain evidence="8">C.B.Clarke</strain>
        <tissue evidence="8">Leaf</tissue>
    </source>
</reference>
<dbReference type="CDD" id="cd00268">
    <property type="entry name" value="DEADc"/>
    <property type="match status" value="1"/>
</dbReference>
<evidence type="ECO:0000259" key="7">
    <source>
        <dbReference type="PROSITE" id="PS51194"/>
    </source>
</evidence>
<dbReference type="EMBL" id="SWLB01000007">
    <property type="protein sequence ID" value="KAF3336182.1"/>
    <property type="molecule type" value="Genomic_DNA"/>
</dbReference>
<dbReference type="Pfam" id="PF00271">
    <property type="entry name" value="Helicase_C"/>
    <property type="match status" value="1"/>
</dbReference>
<feature type="compositionally biased region" description="Low complexity" evidence="5">
    <location>
        <begin position="143"/>
        <end position="152"/>
    </location>
</feature>
<keyword evidence="2" id="KW-0378">Hydrolase</keyword>
<dbReference type="Pfam" id="PF00270">
    <property type="entry name" value="DEAD"/>
    <property type="match status" value="1"/>
</dbReference>
<dbReference type="Gene3D" id="3.40.50.300">
    <property type="entry name" value="P-loop containing nucleotide triphosphate hydrolases"/>
    <property type="match status" value="2"/>
</dbReference>
<evidence type="ECO:0000256" key="2">
    <source>
        <dbReference type="ARBA" id="ARBA00022801"/>
    </source>
</evidence>
<feature type="domain" description="Helicase C-terminal" evidence="7">
    <location>
        <begin position="542"/>
        <end position="693"/>
    </location>
</feature>
<dbReference type="InterPro" id="IPR027417">
    <property type="entry name" value="P-loop_NTPase"/>
</dbReference>
<sequence length="694" mass="75367">MSFAPLCHLLPAPAPASASASASASCFLCYRKQKQRGKGIATFCTGASSGSKSTAAPSQAEDRYQRVDMENAGAYRLIDRHTGQQVIVWGGPHDPDSPIPSHLLAMPQSPHAPGNEGPSIAPSVISSGFAKLKAQKVKSLMVRRSSSSSSRSQIQVKSGVSKPIRGNKTLVDDVDDDDNDENQNGYEHSISSDEDDSDHDSPTINDRNSSADRSTSSGDTVLFSTGTGTGTERGRGRGGRTRASSSSSSLRGWGGVSSADYYSYSFDRKMLPRKSFANARGGFFSKTSFKNLGCTDFMITALRSLAFLRPSHIQAMAFRAVLQGKSCVIADQSGSGKTLAYLCPIIQRLRQDEEAALADGKSAKSVTSPRCPRVIVLAPTAELASQVLNNCRMISKSGIPFRSMVATGGFKQKTQLDTLDQGLDVLIATPGRFLYLYQQGFVQLSHLQCVVLDEVDILYGEEGFEQVLQSLVGAAPVSVQYVFVTATLPLEIYNKVVEFFPDCEVIMGPGVHRTSSGLEEVLVDCSGDANEEKNPETAFTNKKNALLKLVHESPVRKTIVFCNKIETCRRVENVLKRVDRKEARIRVLPFHAALAQDARLTNLKEFLKSQSADSMASRGIDFEKVDHVVLFDFPREPSEYVRRVGRTARGAGGAGKAYIFAVGKQVSLAGRIIERNQKGHPLHDVPGAYELDRY</sequence>
<evidence type="ECO:0000313" key="9">
    <source>
        <dbReference type="Proteomes" id="UP000623129"/>
    </source>
</evidence>
<dbReference type="GO" id="GO:0005524">
    <property type="term" value="F:ATP binding"/>
    <property type="evidence" value="ECO:0007669"/>
    <property type="project" value="UniProtKB-KW"/>
</dbReference>
<comment type="caution">
    <text evidence="8">The sequence shown here is derived from an EMBL/GenBank/DDBJ whole genome shotgun (WGS) entry which is preliminary data.</text>
</comment>
<keyword evidence="9" id="KW-1185">Reference proteome</keyword>
<dbReference type="PROSITE" id="PS51192">
    <property type="entry name" value="HELICASE_ATP_BIND_1"/>
    <property type="match status" value="1"/>
</dbReference>
<evidence type="ECO:0000313" key="8">
    <source>
        <dbReference type="EMBL" id="KAF3336182.1"/>
    </source>
</evidence>
<dbReference type="Proteomes" id="UP000623129">
    <property type="component" value="Unassembled WGS sequence"/>
</dbReference>
<dbReference type="OrthoDB" id="10256233at2759"/>
<protein>
    <submittedName>
        <fullName evidence="8">DEAD-box ATP-dependent RNA helicase 50</fullName>
    </submittedName>
</protein>
<feature type="compositionally biased region" description="Low complexity" evidence="5">
    <location>
        <begin position="241"/>
        <end position="251"/>
    </location>
</feature>
<dbReference type="GO" id="GO:0004386">
    <property type="term" value="F:helicase activity"/>
    <property type="evidence" value="ECO:0007669"/>
    <property type="project" value="UniProtKB-KW"/>
</dbReference>
<evidence type="ECO:0000256" key="1">
    <source>
        <dbReference type="ARBA" id="ARBA00022741"/>
    </source>
</evidence>
<dbReference type="InterPro" id="IPR001650">
    <property type="entry name" value="Helicase_C-like"/>
</dbReference>
<dbReference type="SUPFAM" id="SSF52540">
    <property type="entry name" value="P-loop containing nucleoside triphosphate hydrolases"/>
    <property type="match status" value="1"/>
</dbReference>
<dbReference type="PANTHER" id="PTHR47960">
    <property type="entry name" value="DEAD-BOX ATP-DEPENDENT RNA HELICASE 50"/>
    <property type="match status" value="1"/>
</dbReference>
<dbReference type="SMART" id="SM00487">
    <property type="entry name" value="DEXDc"/>
    <property type="match status" value="1"/>
</dbReference>
<organism evidence="8 9">
    <name type="scientific">Carex littledalei</name>
    <dbReference type="NCBI Taxonomy" id="544730"/>
    <lineage>
        <taxon>Eukaryota</taxon>
        <taxon>Viridiplantae</taxon>
        <taxon>Streptophyta</taxon>
        <taxon>Embryophyta</taxon>
        <taxon>Tracheophyta</taxon>
        <taxon>Spermatophyta</taxon>
        <taxon>Magnoliopsida</taxon>
        <taxon>Liliopsida</taxon>
        <taxon>Poales</taxon>
        <taxon>Cyperaceae</taxon>
        <taxon>Cyperoideae</taxon>
        <taxon>Cariceae</taxon>
        <taxon>Carex</taxon>
        <taxon>Carex subgen. Euthyceras</taxon>
    </lineage>
</organism>
<dbReference type="InterPro" id="IPR011545">
    <property type="entry name" value="DEAD/DEAH_box_helicase_dom"/>
</dbReference>
<feature type="region of interest" description="Disordered" evidence="5">
    <location>
        <begin position="92"/>
        <end position="122"/>
    </location>
</feature>
<dbReference type="InterPro" id="IPR014001">
    <property type="entry name" value="Helicase_ATP-bd"/>
</dbReference>
<feature type="region of interest" description="Disordered" evidence="5">
    <location>
        <begin position="141"/>
        <end position="253"/>
    </location>
</feature>
<feature type="compositionally biased region" description="Acidic residues" evidence="5">
    <location>
        <begin position="172"/>
        <end position="181"/>
    </location>
</feature>
<evidence type="ECO:0000256" key="4">
    <source>
        <dbReference type="ARBA" id="ARBA00022840"/>
    </source>
</evidence>
<feature type="domain" description="Helicase ATP-binding" evidence="6">
    <location>
        <begin position="318"/>
        <end position="506"/>
    </location>
</feature>
<dbReference type="GO" id="GO:0003676">
    <property type="term" value="F:nucleic acid binding"/>
    <property type="evidence" value="ECO:0007669"/>
    <property type="project" value="InterPro"/>
</dbReference>
<proteinExistence type="predicted"/>
<keyword evidence="1" id="KW-0547">Nucleotide-binding</keyword>
<dbReference type="SMART" id="SM00490">
    <property type="entry name" value="HELICc"/>
    <property type="match status" value="1"/>
</dbReference>
<feature type="compositionally biased region" description="Polar residues" evidence="5">
    <location>
        <begin position="202"/>
        <end position="223"/>
    </location>
</feature>
<keyword evidence="4" id="KW-0067">ATP-binding</keyword>
<evidence type="ECO:0000256" key="5">
    <source>
        <dbReference type="SAM" id="MobiDB-lite"/>
    </source>
</evidence>
<evidence type="ECO:0000256" key="3">
    <source>
        <dbReference type="ARBA" id="ARBA00022806"/>
    </source>
</evidence>
<name>A0A833R7S0_9POAL</name>
<dbReference type="GO" id="GO:0016787">
    <property type="term" value="F:hydrolase activity"/>
    <property type="evidence" value="ECO:0007669"/>
    <property type="project" value="UniProtKB-KW"/>
</dbReference>
<dbReference type="AlphaFoldDB" id="A0A833R7S0"/>
<dbReference type="InterPro" id="IPR044742">
    <property type="entry name" value="DEAD/DEAH_RhlB"/>
</dbReference>
<dbReference type="CDD" id="cd18787">
    <property type="entry name" value="SF2_C_DEAD"/>
    <property type="match status" value="1"/>
</dbReference>
<keyword evidence="3 8" id="KW-0347">Helicase</keyword>